<gene>
    <name evidence="2" type="ORF">BGZ65_008553</name>
</gene>
<feature type="compositionally biased region" description="Polar residues" evidence="1">
    <location>
        <begin position="1"/>
        <end position="11"/>
    </location>
</feature>
<proteinExistence type="predicted"/>
<comment type="caution">
    <text evidence="2">The sequence shown here is derived from an EMBL/GenBank/DDBJ whole genome shotgun (WGS) entry which is preliminary data.</text>
</comment>
<dbReference type="OrthoDB" id="2446493at2759"/>
<feature type="compositionally biased region" description="Polar residues" evidence="1">
    <location>
        <begin position="371"/>
        <end position="383"/>
    </location>
</feature>
<feature type="region of interest" description="Disordered" evidence="1">
    <location>
        <begin position="306"/>
        <end position="383"/>
    </location>
</feature>
<keyword evidence="3" id="KW-1185">Reference proteome</keyword>
<organism evidence="2 3">
    <name type="scientific">Modicella reniformis</name>
    <dbReference type="NCBI Taxonomy" id="1440133"/>
    <lineage>
        <taxon>Eukaryota</taxon>
        <taxon>Fungi</taxon>
        <taxon>Fungi incertae sedis</taxon>
        <taxon>Mucoromycota</taxon>
        <taxon>Mortierellomycotina</taxon>
        <taxon>Mortierellomycetes</taxon>
        <taxon>Mortierellales</taxon>
        <taxon>Mortierellaceae</taxon>
        <taxon>Modicella</taxon>
    </lineage>
</organism>
<evidence type="ECO:0000256" key="1">
    <source>
        <dbReference type="SAM" id="MobiDB-lite"/>
    </source>
</evidence>
<reference evidence="2" key="1">
    <citation type="journal article" date="2020" name="Fungal Divers.">
        <title>Resolving the Mortierellaceae phylogeny through synthesis of multi-gene phylogenetics and phylogenomics.</title>
        <authorList>
            <person name="Vandepol N."/>
            <person name="Liber J."/>
            <person name="Desiro A."/>
            <person name="Na H."/>
            <person name="Kennedy M."/>
            <person name="Barry K."/>
            <person name="Grigoriev I.V."/>
            <person name="Miller A.N."/>
            <person name="O'Donnell K."/>
            <person name="Stajich J.E."/>
            <person name="Bonito G."/>
        </authorList>
    </citation>
    <scope>NUCLEOTIDE SEQUENCE</scope>
    <source>
        <strain evidence="2">MES-2147</strain>
    </source>
</reference>
<protein>
    <submittedName>
        <fullName evidence="2">Uncharacterized protein</fullName>
    </submittedName>
</protein>
<sequence>MSSTEASTSRALNDATMVEDSYSVSEDDVERPEERPGTVRSRKAPFRLFTSDSEHSTRLLQAMLLKPPFIKSAGPIHKRWMAVIDVLKQGAAQKAYLEAELRATEVTNTQEDNNPYRNVEPRTCRLAWEKFKAELKEHDKQKARKTGAVADETQWLTLIRAVVEVEELEEEKRAEAAASNTRKRSAELMEQINKDGATLRDAAMQDGPRRRGAESETDSTSTSEPRRTRPRKRRAQDHRELIELFIQRSEKQITDASRRQKERYDEATRRQEEISRSQEEISRQMMTALSKNSDQVQQLVTIQMQDRERTAEERERAKEEREREREIQMQDRELQRIERERATEERERAKDERIRQRAMEERQRTMEERQLSTNEALQAASTRQVVATEALLAFLTASKQN</sequence>
<evidence type="ECO:0000313" key="2">
    <source>
        <dbReference type="EMBL" id="KAF9974815.1"/>
    </source>
</evidence>
<accession>A0A9P6JJR4</accession>
<dbReference type="Proteomes" id="UP000749646">
    <property type="component" value="Unassembled WGS sequence"/>
</dbReference>
<dbReference type="EMBL" id="JAAAHW010004396">
    <property type="protein sequence ID" value="KAF9974815.1"/>
    <property type="molecule type" value="Genomic_DNA"/>
</dbReference>
<feature type="compositionally biased region" description="Basic and acidic residues" evidence="1">
    <location>
        <begin position="306"/>
        <end position="370"/>
    </location>
</feature>
<feature type="region of interest" description="Disordered" evidence="1">
    <location>
        <begin position="194"/>
        <end position="238"/>
    </location>
</feature>
<dbReference type="AlphaFoldDB" id="A0A9P6JJR4"/>
<name>A0A9P6JJR4_9FUNG</name>
<feature type="region of interest" description="Disordered" evidence="1">
    <location>
        <begin position="1"/>
        <end position="41"/>
    </location>
</feature>
<feature type="region of interest" description="Disordered" evidence="1">
    <location>
        <begin position="252"/>
        <end position="279"/>
    </location>
</feature>
<evidence type="ECO:0000313" key="3">
    <source>
        <dbReference type="Proteomes" id="UP000749646"/>
    </source>
</evidence>